<evidence type="ECO:0008006" key="5">
    <source>
        <dbReference type="Google" id="ProtNLM"/>
    </source>
</evidence>
<gene>
    <name evidence="3" type="ORF">F4562_003658</name>
</gene>
<dbReference type="Proteomes" id="UP000540685">
    <property type="component" value="Unassembled WGS sequence"/>
</dbReference>
<protein>
    <recommendedName>
        <fullName evidence="5">Lipoprotein</fullName>
    </recommendedName>
</protein>
<keyword evidence="2" id="KW-0732">Signal</keyword>
<accession>A0A7W9IHX3</accession>
<feature type="region of interest" description="Disordered" evidence="1">
    <location>
        <begin position="250"/>
        <end position="276"/>
    </location>
</feature>
<evidence type="ECO:0000313" key="4">
    <source>
        <dbReference type="Proteomes" id="UP000540685"/>
    </source>
</evidence>
<dbReference type="PROSITE" id="PS51257">
    <property type="entry name" value="PROKAR_LIPOPROTEIN"/>
    <property type="match status" value="1"/>
</dbReference>
<reference evidence="3 4" key="1">
    <citation type="submission" date="2020-08" db="EMBL/GenBank/DDBJ databases">
        <title>Sequencing the genomes of 1000 actinobacteria strains.</title>
        <authorList>
            <person name="Klenk H.-P."/>
        </authorList>
    </citation>
    <scope>NUCLEOTIDE SEQUENCE [LARGE SCALE GENOMIC DNA]</scope>
    <source>
        <strain evidence="3 4">DSM 46887</strain>
    </source>
</reference>
<feature type="signal peptide" evidence="2">
    <location>
        <begin position="1"/>
        <end position="29"/>
    </location>
</feature>
<feature type="chain" id="PRO_5038932431" description="Lipoprotein" evidence="2">
    <location>
        <begin position="30"/>
        <end position="276"/>
    </location>
</feature>
<proteinExistence type="predicted"/>
<name>A0A7W9IHX3_9ACTN</name>
<evidence type="ECO:0000256" key="2">
    <source>
        <dbReference type="SAM" id="SignalP"/>
    </source>
</evidence>
<sequence>MTYSTRTVTHGTLLVGAMALLLAAGCSGAEQRRQQVAELRPLTVKEQTSSVLKGDDGYVVNWAGVLVNANPWHFGEHVVATVVAKDARGNEVIRVEQPLDAVPPAGTLPFTGQVAVEDEPSAVSIQYRPARWHQAGRIVSAFRPFPVSGVLTDRKDDGSYLVTGYVGSPYALPVRSLAVTALLRDKEGRLLGGGSTFVDDVEAGEKRRFILQVKSVEDTRKIATAEVTARTWGSSSRPYEQLAFGGLAPMNTAKPTTPPFARDRGAPLPLTGENRQ</sequence>
<dbReference type="RefSeq" id="WP_311734062.1">
    <property type="nucleotide sequence ID" value="NZ_JACHMP010000001.1"/>
</dbReference>
<organism evidence="3 4">
    <name type="scientific">Streptosporangium becharense</name>
    <dbReference type="NCBI Taxonomy" id="1816182"/>
    <lineage>
        <taxon>Bacteria</taxon>
        <taxon>Bacillati</taxon>
        <taxon>Actinomycetota</taxon>
        <taxon>Actinomycetes</taxon>
        <taxon>Streptosporangiales</taxon>
        <taxon>Streptosporangiaceae</taxon>
        <taxon>Streptosporangium</taxon>
    </lineage>
</organism>
<dbReference type="AlphaFoldDB" id="A0A7W9IHX3"/>
<dbReference type="EMBL" id="JACHMP010000001">
    <property type="protein sequence ID" value="MBB5820596.1"/>
    <property type="molecule type" value="Genomic_DNA"/>
</dbReference>
<keyword evidence="4" id="KW-1185">Reference proteome</keyword>
<evidence type="ECO:0000313" key="3">
    <source>
        <dbReference type="EMBL" id="MBB5820596.1"/>
    </source>
</evidence>
<comment type="caution">
    <text evidence="3">The sequence shown here is derived from an EMBL/GenBank/DDBJ whole genome shotgun (WGS) entry which is preliminary data.</text>
</comment>
<evidence type="ECO:0000256" key="1">
    <source>
        <dbReference type="SAM" id="MobiDB-lite"/>
    </source>
</evidence>